<dbReference type="InterPro" id="IPR011050">
    <property type="entry name" value="Pectin_lyase_fold/virulence"/>
</dbReference>
<feature type="domain" description="GH141-like insertion" evidence="3">
    <location>
        <begin position="129"/>
        <end position="282"/>
    </location>
</feature>
<protein>
    <submittedName>
        <fullName evidence="4">Right-handed parallel beta-helix repeat-containing protein</fullName>
    </submittedName>
</protein>
<evidence type="ECO:0000313" key="4">
    <source>
        <dbReference type="EMBL" id="MBK3519463.1"/>
    </source>
</evidence>
<feature type="chain" id="PRO_5046662996" evidence="1">
    <location>
        <begin position="22"/>
        <end position="752"/>
    </location>
</feature>
<evidence type="ECO:0000256" key="1">
    <source>
        <dbReference type="SAM" id="SignalP"/>
    </source>
</evidence>
<feature type="domain" description="Right handed beta helix" evidence="2">
    <location>
        <begin position="358"/>
        <end position="466"/>
    </location>
</feature>
<name>A0ABS1HQE9_9BACT</name>
<keyword evidence="5" id="KW-1185">Reference proteome</keyword>
<dbReference type="PANTHER" id="PTHR36453:SF1">
    <property type="entry name" value="RIGHT HANDED BETA HELIX DOMAIN-CONTAINING PROTEIN"/>
    <property type="match status" value="1"/>
</dbReference>
<dbReference type="SUPFAM" id="SSF51126">
    <property type="entry name" value="Pectin lyase-like"/>
    <property type="match status" value="1"/>
</dbReference>
<dbReference type="Pfam" id="PF21231">
    <property type="entry name" value="GH141_M"/>
    <property type="match status" value="1"/>
</dbReference>
<dbReference type="Gene3D" id="2.160.20.10">
    <property type="entry name" value="Single-stranded right-handed beta-helix, Pectin lyase-like"/>
    <property type="match status" value="3"/>
</dbReference>
<accession>A0ABS1HQE9</accession>
<feature type="signal peptide" evidence="1">
    <location>
        <begin position="1"/>
        <end position="21"/>
    </location>
</feature>
<evidence type="ECO:0000259" key="3">
    <source>
        <dbReference type="Pfam" id="PF21231"/>
    </source>
</evidence>
<proteinExistence type="predicted"/>
<dbReference type="InterPro" id="IPR012334">
    <property type="entry name" value="Pectin_lyas_fold"/>
</dbReference>
<dbReference type="InterPro" id="IPR048482">
    <property type="entry name" value="GH141_ins"/>
</dbReference>
<comment type="caution">
    <text evidence="4">The sequence shown here is derived from an EMBL/GenBank/DDBJ whole genome shotgun (WGS) entry which is preliminary data.</text>
</comment>
<dbReference type="Proteomes" id="UP000605676">
    <property type="component" value="Unassembled WGS sequence"/>
</dbReference>
<keyword evidence="1" id="KW-0732">Signal</keyword>
<dbReference type="InterPro" id="IPR039448">
    <property type="entry name" value="Beta_helix"/>
</dbReference>
<gene>
    <name evidence="4" type="ORF">JIV24_19105</name>
</gene>
<evidence type="ECO:0000259" key="2">
    <source>
        <dbReference type="Pfam" id="PF13229"/>
    </source>
</evidence>
<reference evidence="4 5" key="1">
    <citation type="submission" date="2021-01" db="EMBL/GenBank/DDBJ databases">
        <title>Carboxyliciviraga sp.nov., isolated from coastal sediments.</title>
        <authorList>
            <person name="Lu D."/>
            <person name="Zhang T."/>
        </authorList>
    </citation>
    <scope>NUCLEOTIDE SEQUENCE [LARGE SCALE GENOMIC DNA]</scope>
    <source>
        <strain evidence="4 5">N1Y132</strain>
    </source>
</reference>
<dbReference type="Pfam" id="PF13229">
    <property type="entry name" value="Beta_helix"/>
    <property type="match status" value="1"/>
</dbReference>
<dbReference type="PANTHER" id="PTHR36453">
    <property type="entry name" value="SECRETED PROTEIN-RELATED"/>
    <property type="match status" value="1"/>
</dbReference>
<sequence>MIKKALTGLALVAFLFSNVAAKDYYLSPNAKAGNGTIEQPFASLNEVQIAIRSDISTGLKEDINVYLRGGSYRLSETFVLGLNDTHMDGYTVSFKAYKDEEPVITSGVAIKNWTKLKQLPTHAASKAQGNLWVADLPEGLGAFKALFDGDKRLTRAKSEPWIPAEPSKSIEQSDSRNVHHNKDRYALRMVPDVNGIMREWENISDVECIFNPVPWNLMSIQLESVDTENKMGWLAFEANAQVGTKNPHHAPAFVYLENAIDFLDEPGEWCVNTVEKKIYYWPENGQPSTTIEAPALMELVRVEGKIRYDLASDIPAKNFHFEGLTFTKADRTVWYKNHKGWGIQHDWDTFDYGNALLRFRGAENCSVNACRFTNSGGSAVRLDLHAQNISISNNYIDYVGHMGVLLAGYGPGTKYVNKNNTIHNNIIHHCGELVWHGHGIFLWQSGDNKITNNWIHDVPRKAIGVAGVRCQILMKPWSDFDEASRTIRWNEIEATADSTLDAQQRYFPYLHARNNLIKDNKATRTMLKLSDGSSINISGAGAGNIVDHNLLYDLLYTGFRTDDWQDETITRNNIVWNCGGNAYIFKGHNQLYNNIAVNVKKAVHMRAYPQQSFIPGAVIRNNIFMSNVEGFEIYKPAGWPKNMNLQKPGKKKMPYEYIVENNVYYAEGANEFLATQKAEGIEQGTVVADPLFYNVEKGDFRLKKKSPALKSGFKPFDVSFDSFGVDKSYPDKFRKLDNEVLKTKSSAFHPIH</sequence>
<organism evidence="4 5">
    <name type="scientific">Carboxylicivirga marina</name>
    <dbReference type="NCBI Taxonomy" id="2800988"/>
    <lineage>
        <taxon>Bacteria</taxon>
        <taxon>Pseudomonadati</taxon>
        <taxon>Bacteroidota</taxon>
        <taxon>Bacteroidia</taxon>
        <taxon>Marinilabiliales</taxon>
        <taxon>Marinilabiliaceae</taxon>
        <taxon>Carboxylicivirga</taxon>
    </lineage>
</organism>
<dbReference type="SMART" id="SM00710">
    <property type="entry name" value="PbH1"/>
    <property type="match status" value="8"/>
</dbReference>
<dbReference type="RefSeq" id="WP_200466682.1">
    <property type="nucleotide sequence ID" value="NZ_JAENRR010000070.1"/>
</dbReference>
<evidence type="ECO:0000313" key="5">
    <source>
        <dbReference type="Proteomes" id="UP000605676"/>
    </source>
</evidence>
<dbReference type="InterPro" id="IPR006626">
    <property type="entry name" value="PbH1"/>
</dbReference>
<dbReference type="EMBL" id="JAENRR010000070">
    <property type="protein sequence ID" value="MBK3519463.1"/>
    <property type="molecule type" value="Genomic_DNA"/>
</dbReference>